<feature type="chain" id="PRO_5021701994" description="beta-N-acetylhexosaminidase" evidence="7">
    <location>
        <begin position="33"/>
        <end position="679"/>
    </location>
</feature>
<dbReference type="SUPFAM" id="SSF51445">
    <property type="entry name" value="(Trans)glycosidases"/>
    <property type="match status" value="1"/>
</dbReference>
<organism evidence="10 11">
    <name type="scientific">Eiseniibacteriota bacterium</name>
    <dbReference type="NCBI Taxonomy" id="2212470"/>
    <lineage>
        <taxon>Bacteria</taxon>
        <taxon>Candidatus Eiseniibacteriota</taxon>
    </lineage>
</organism>
<dbReference type="GO" id="GO:0016020">
    <property type="term" value="C:membrane"/>
    <property type="evidence" value="ECO:0007669"/>
    <property type="project" value="TreeGrafter"/>
</dbReference>
<keyword evidence="5" id="KW-0326">Glycosidase</keyword>
<evidence type="ECO:0000256" key="2">
    <source>
        <dbReference type="ARBA" id="ARBA00006285"/>
    </source>
</evidence>
<dbReference type="GO" id="GO:0005975">
    <property type="term" value="P:carbohydrate metabolic process"/>
    <property type="evidence" value="ECO:0007669"/>
    <property type="project" value="InterPro"/>
</dbReference>
<evidence type="ECO:0000256" key="3">
    <source>
        <dbReference type="ARBA" id="ARBA00012663"/>
    </source>
</evidence>
<dbReference type="InterPro" id="IPR029018">
    <property type="entry name" value="Hex-like_dom2"/>
</dbReference>
<keyword evidence="4" id="KW-0378">Hydrolase</keyword>
<accession>A0A538TWA1</accession>
<feature type="domain" description="Beta-hexosaminidase bacterial type N-terminal" evidence="9">
    <location>
        <begin position="35"/>
        <end position="153"/>
    </location>
</feature>
<dbReference type="GO" id="GO:0004563">
    <property type="term" value="F:beta-N-acetylhexosaminidase activity"/>
    <property type="evidence" value="ECO:0007669"/>
    <property type="project" value="UniProtKB-EC"/>
</dbReference>
<evidence type="ECO:0000256" key="7">
    <source>
        <dbReference type="SAM" id="SignalP"/>
    </source>
</evidence>
<evidence type="ECO:0000256" key="4">
    <source>
        <dbReference type="ARBA" id="ARBA00022801"/>
    </source>
</evidence>
<protein>
    <recommendedName>
        <fullName evidence="3">beta-N-acetylhexosaminidase</fullName>
        <ecNumber evidence="3">3.2.1.52</ecNumber>
    </recommendedName>
</protein>
<comment type="caution">
    <text evidence="10">The sequence shown here is derived from an EMBL/GenBank/DDBJ whole genome shotgun (WGS) entry which is preliminary data.</text>
</comment>
<evidence type="ECO:0000256" key="5">
    <source>
        <dbReference type="ARBA" id="ARBA00023295"/>
    </source>
</evidence>
<dbReference type="SUPFAM" id="SSF55545">
    <property type="entry name" value="beta-N-acetylhexosaminidase-like domain"/>
    <property type="match status" value="1"/>
</dbReference>
<evidence type="ECO:0000259" key="9">
    <source>
        <dbReference type="Pfam" id="PF02838"/>
    </source>
</evidence>
<dbReference type="AlphaFoldDB" id="A0A538TWA1"/>
<evidence type="ECO:0000313" key="10">
    <source>
        <dbReference type="EMBL" id="TMQ67910.1"/>
    </source>
</evidence>
<dbReference type="EC" id="3.2.1.52" evidence="3"/>
<feature type="domain" description="Glycoside hydrolase family 20 catalytic" evidence="8">
    <location>
        <begin position="159"/>
        <end position="390"/>
    </location>
</feature>
<dbReference type="Pfam" id="PF02838">
    <property type="entry name" value="Glyco_hydro_20b"/>
    <property type="match status" value="1"/>
</dbReference>
<feature type="signal peptide" evidence="7">
    <location>
        <begin position="1"/>
        <end position="32"/>
    </location>
</feature>
<reference evidence="10 11" key="1">
    <citation type="journal article" date="2019" name="Nat. Microbiol.">
        <title>Mediterranean grassland soil C-N compound turnover is dependent on rainfall and depth, and is mediated by genomically divergent microorganisms.</title>
        <authorList>
            <person name="Diamond S."/>
            <person name="Andeer P.F."/>
            <person name="Li Z."/>
            <person name="Crits-Christoph A."/>
            <person name="Burstein D."/>
            <person name="Anantharaman K."/>
            <person name="Lane K.R."/>
            <person name="Thomas B.C."/>
            <person name="Pan C."/>
            <person name="Northen T.R."/>
            <person name="Banfield J.F."/>
        </authorList>
    </citation>
    <scope>NUCLEOTIDE SEQUENCE [LARGE SCALE GENOMIC DNA]</scope>
    <source>
        <strain evidence="10">WS_10</strain>
    </source>
</reference>
<feature type="active site" description="Proton donor" evidence="6">
    <location>
        <position position="298"/>
    </location>
</feature>
<dbReference type="InterPro" id="IPR015882">
    <property type="entry name" value="HEX_bac_N"/>
</dbReference>
<dbReference type="GO" id="GO:0030203">
    <property type="term" value="P:glycosaminoglycan metabolic process"/>
    <property type="evidence" value="ECO:0007669"/>
    <property type="project" value="TreeGrafter"/>
</dbReference>
<name>A0A538TWA1_UNCEI</name>
<evidence type="ECO:0000256" key="1">
    <source>
        <dbReference type="ARBA" id="ARBA00001231"/>
    </source>
</evidence>
<dbReference type="PANTHER" id="PTHR22600:SF57">
    <property type="entry name" value="BETA-N-ACETYLHEXOSAMINIDASE"/>
    <property type="match status" value="1"/>
</dbReference>
<comment type="similarity">
    <text evidence="2">Belongs to the glycosyl hydrolase 20 family.</text>
</comment>
<dbReference type="InterPro" id="IPR025705">
    <property type="entry name" value="Beta_hexosaminidase_sua/sub"/>
</dbReference>
<dbReference type="Gene3D" id="3.20.20.80">
    <property type="entry name" value="Glycosidases"/>
    <property type="match status" value="1"/>
</dbReference>
<sequence>MPRILRAHGKRARLAAILWTATLLGAPAIAGADLRLVPEPASVQEGAGRLPLGGGVTIAVGNDDEDRFAASLLADEIRDATGQSPRIVNGASGSIVLRREPSLTSAGDEGYRLEVKASGATVAARTAAGLFYGVQTLRQMIEPRGIPVATIEDRPALRWRGVHDDISRGPVPTLEALERRIATLAEFKVNLYALYSEQAIAYRTAPLVANPGGAFTPAELRALAAFARRHHVALLIEQQVFGHLDRLLSLESYKALAETPTSGALAPANANARALAESLLAEAATYSSAPFVHVGGDEMTDVGKGQSRDLVAARGVGAVYVDWLTDLDRTLAARGKRTMFWGDFVESHPELAAKLPKDAVAAVWDYSGRESFEARLATFRGAGIDVFVCPGATNWSRVFPNLATAIPNIRGLTREGQKKGALGELTCTWDDNGDALFGLCWYPVLFGAGAAWKSGDYDPEHFRLAFDWTFLRAPGHDAADAIAQVASAHTILQAVRPMDATIELSWLNPARGSLDRQLLAMIGAPALELRRTQEQAIEGAERARASARRNADQLDYVVFAARRLHAIGQRAILAERMKAYYKDALENQRAPDKSGRVLDRLNAILGLLVQGREQSALLRDEYQRLWLAENRPYWLGNVLAEFDRDLQVWSEKWDRLRVATVSFKNGAPLPSAEDMGFAP</sequence>
<dbReference type="PRINTS" id="PR00738">
    <property type="entry name" value="GLHYDRLASE20"/>
</dbReference>
<evidence type="ECO:0000259" key="8">
    <source>
        <dbReference type="Pfam" id="PF00728"/>
    </source>
</evidence>
<dbReference type="Gene3D" id="3.30.379.10">
    <property type="entry name" value="Chitobiase/beta-hexosaminidase domain 2-like"/>
    <property type="match status" value="1"/>
</dbReference>
<dbReference type="PANTHER" id="PTHR22600">
    <property type="entry name" value="BETA-HEXOSAMINIDASE"/>
    <property type="match status" value="1"/>
</dbReference>
<dbReference type="InterPro" id="IPR015883">
    <property type="entry name" value="Glyco_hydro_20_cat"/>
</dbReference>
<dbReference type="Proteomes" id="UP000319836">
    <property type="component" value="Unassembled WGS sequence"/>
</dbReference>
<dbReference type="InterPro" id="IPR017853">
    <property type="entry name" value="GH"/>
</dbReference>
<keyword evidence="7" id="KW-0732">Signal</keyword>
<evidence type="ECO:0000313" key="11">
    <source>
        <dbReference type="Proteomes" id="UP000319836"/>
    </source>
</evidence>
<gene>
    <name evidence="10" type="ORF">E6K80_14765</name>
</gene>
<dbReference type="Pfam" id="PF00728">
    <property type="entry name" value="Glyco_hydro_20"/>
    <property type="match status" value="1"/>
</dbReference>
<dbReference type="EMBL" id="VBPA01000426">
    <property type="protein sequence ID" value="TMQ67910.1"/>
    <property type="molecule type" value="Genomic_DNA"/>
</dbReference>
<evidence type="ECO:0000256" key="6">
    <source>
        <dbReference type="PIRSR" id="PIRSR625705-1"/>
    </source>
</evidence>
<proteinExistence type="inferred from homology"/>
<comment type="catalytic activity">
    <reaction evidence="1">
        <text>Hydrolysis of terminal non-reducing N-acetyl-D-hexosamine residues in N-acetyl-beta-D-hexosaminides.</text>
        <dbReference type="EC" id="3.2.1.52"/>
    </reaction>
</comment>